<organism evidence="3 4">
    <name type="scientific">Brassica oleracea var. oleracea</name>
    <dbReference type="NCBI Taxonomy" id="109376"/>
    <lineage>
        <taxon>Eukaryota</taxon>
        <taxon>Viridiplantae</taxon>
        <taxon>Streptophyta</taxon>
        <taxon>Embryophyta</taxon>
        <taxon>Tracheophyta</taxon>
        <taxon>Spermatophyta</taxon>
        <taxon>Magnoliopsida</taxon>
        <taxon>eudicotyledons</taxon>
        <taxon>Gunneridae</taxon>
        <taxon>Pentapetalae</taxon>
        <taxon>rosids</taxon>
        <taxon>malvids</taxon>
        <taxon>Brassicales</taxon>
        <taxon>Brassicaceae</taxon>
        <taxon>Brassiceae</taxon>
        <taxon>Brassica</taxon>
    </lineage>
</organism>
<evidence type="ECO:0000256" key="1">
    <source>
        <dbReference type="SAM" id="Coils"/>
    </source>
</evidence>
<accession>A0A0D3EFS6</accession>
<keyword evidence="1" id="KW-0175">Coiled coil</keyword>
<evidence type="ECO:0000313" key="3">
    <source>
        <dbReference type="EnsemblPlants" id="Bo9g166750.1"/>
    </source>
</evidence>
<sequence>MGQYSYNQPSSSSNSQDLTSLLQAEAEMYAAEAEISQWNAEAIHYEPSPEGDDGIPRTCYCGSEPVHGYSQTPKHPYRRYITCANADDGDCHVWKWWDVAVEEEMRDIQTELSELKGEANEREQKLLILEKRIGEFTKKKSGAKLMKSWKGFKGVGRTIFVSLTSQGPDESGSEVPVASPVLSGTDVSAKSGVNSNPSERRKWTPTEDKIFIGAWLNTSKDPVVSNEQKAGAFWFRIVEYYNASPLLAGTIRRELMSCKQRWARINGDVAKFAGSYDAALREQRSGQNDDDKWCSSYPAKEKRKQAVEVDTEEEQFLDPEVRPPGVKAAKDGKKKKSGREEELSQLQGVLEIKQKLSKQKLLDRLLAKTEPLSEMETSLKLKLMLTHVGRRHRCIWSDACGKESRVLKESRMTLFPLV</sequence>
<feature type="region of interest" description="Disordered" evidence="2">
    <location>
        <begin position="166"/>
        <end position="202"/>
    </location>
</feature>
<evidence type="ECO:0008006" key="5">
    <source>
        <dbReference type="Google" id="ProtNLM"/>
    </source>
</evidence>
<feature type="coiled-coil region" evidence="1">
    <location>
        <begin position="98"/>
        <end position="132"/>
    </location>
</feature>
<dbReference type="PANTHER" id="PTHR45023">
    <property type="match status" value="1"/>
</dbReference>
<proteinExistence type="predicted"/>
<dbReference type="Gramene" id="Bo9g166750.1">
    <property type="protein sequence ID" value="Bo9g166750.1"/>
    <property type="gene ID" value="Bo9g166750"/>
</dbReference>
<dbReference type="EnsemblPlants" id="Bo9g166750.1">
    <property type="protein sequence ID" value="Bo9g166750.1"/>
    <property type="gene ID" value="Bo9g166750"/>
</dbReference>
<name>A0A0D3EFS6_BRAOL</name>
<dbReference type="STRING" id="109376.A0A0D3EFS6"/>
<feature type="compositionally biased region" description="Polar residues" evidence="2">
    <location>
        <begin position="185"/>
        <end position="197"/>
    </location>
</feature>
<dbReference type="Proteomes" id="UP000032141">
    <property type="component" value="Chromosome C9"/>
</dbReference>
<evidence type="ECO:0000313" key="4">
    <source>
        <dbReference type="Proteomes" id="UP000032141"/>
    </source>
</evidence>
<dbReference type="AlphaFoldDB" id="A0A0D3EFS6"/>
<evidence type="ECO:0000256" key="2">
    <source>
        <dbReference type="SAM" id="MobiDB-lite"/>
    </source>
</evidence>
<reference evidence="3" key="2">
    <citation type="submission" date="2015-03" db="UniProtKB">
        <authorList>
            <consortium name="EnsemblPlants"/>
        </authorList>
    </citation>
    <scope>IDENTIFICATION</scope>
</reference>
<dbReference type="PANTHER" id="PTHR45023:SF4">
    <property type="entry name" value="GLYCINE-RICH PROTEIN-RELATED"/>
    <property type="match status" value="1"/>
</dbReference>
<keyword evidence="4" id="KW-1185">Reference proteome</keyword>
<dbReference type="HOGENOM" id="CLU_012390_0_1_1"/>
<dbReference type="eggNOG" id="ENOG502S9JK">
    <property type="taxonomic scope" value="Eukaryota"/>
</dbReference>
<protein>
    <recommendedName>
        <fullName evidence="5">Myb-like domain-containing protein</fullName>
    </recommendedName>
</protein>
<reference evidence="3 4" key="1">
    <citation type="journal article" date="2014" name="Genome Biol.">
        <title>Transcriptome and methylome profiling reveals relics of genome dominance in the mesopolyploid Brassica oleracea.</title>
        <authorList>
            <person name="Parkin I.A."/>
            <person name="Koh C."/>
            <person name="Tang H."/>
            <person name="Robinson S.J."/>
            <person name="Kagale S."/>
            <person name="Clarke W.E."/>
            <person name="Town C.D."/>
            <person name="Nixon J."/>
            <person name="Krishnakumar V."/>
            <person name="Bidwell S.L."/>
            <person name="Denoeud F."/>
            <person name="Belcram H."/>
            <person name="Links M.G."/>
            <person name="Just J."/>
            <person name="Clarke C."/>
            <person name="Bender T."/>
            <person name="Huebert T."/>
            <person name="Mason A.S."/>
            <person name="Pires J.C."/>
            <person name="Barker G."/>
            <person name="Moore J."/>
            <person name="Walley P.G."/>
            <person name="Manoli S."/>
            <person name="Batley J."/>
            <person name="Edwards D."/>
            <person name="Nelson M.N."/>
            <person name="Wang X."/>
            <person name="Paterson A.H."/>
            <person name="King G."/>
            <person name="Bancroft I."/>
            <person name="Chalhoub B."/>
            <person name="Sharpe A.G."/>
        </authorList>
    </citation>
    <scope>NUCLEOTIDE SEQUENCE</scope>
    <source>
        <strain evidence="3 4">cv. TO1000</strain>
    </source>
</reference>